<evidence type="ECO:0000313" key="28">
    <source>
        <dbReference type="EMBL" id="CAA2625597.1"/>
    </source>
</evidence>
<keyword evidence="16" id="KW-1015">Disulfide bond</keyword>
<keyword evidence="11 21" id="KW-0418">Kinase</keyword>
<dbReference type="FunFam" id="3.30.200.20:FF:000178">
    <property type="entry name" value="serine/threonine-protein kinase PBS1-like"/>
    <property type="match status" value="1"/>
</dbReference>
<evidence type="ECO:0000256" key="22">
    <source>
        <dbReference type="PROSITE-ProRule" id="PRU10141"/>
    </source>
</evidence>
<dbReference type="SUPFAM" id="SSF51110">
    <property type="entry name" value="alpha-D-mannose-specific plant lectins"/>
    <property type="match status" value="1"/>
</dbReference>
<evidence type="ECO:0000256" key="6">
    <source>
        <dbReference type="ARBA" id="ARBA00022692"/>
    </source>
</evidence>
<dbReference type="InterPro" id="IPR003609">
    <property type="entry name" value="Pan_app"/>
</dbReference>
<evidence type="ECO:0000256" key="5">
    <source>
        <dbReference type="ARBA" id="ARBA00022679"/>
    </source>
</evidence>
<dbReference type="Gene3D" id="3.30.200.20">
    <property type="entry name" value="Phosphorylase Kinase, domain 1"/>
    <property type="match status" value="1"/>
</dbReference>
<keyword evidence="7" id="KW-0732">Signal</keyword>
<keyword evidence="12 21" id="KW-0067">ATP-binding</keyword>
<dbReference type="PANTHER" id="PTHR47976:SF60">
    <property type="entry name" value="RECEPTOR-LIKE SERINE_THREONINE-PROTEIN KINASE"/>
    <property type="match status" value="1"/>
</dbReference>
<dbReference type="InterPro" id="IPR036426">
    <property type="entry name" value="Bulb-type_lectin_dom_sf"/>
</dbReference>
<evidence type="ECO:0000256" key="24">
    <source>
        <dbReference type="SAM" id="Phobius"/>
    </source>
</evidence>
<gene>
    <name evidence="28" type="ORF">SI7747_09011338</name>
</gene>
<evidence type="ECO:0000256" key="14">
    <source>
        <dbReference type="ARBA" id="ARBA00023035"/>
    </source>
</evidence>
<feature type="domain" description="Bulb-type lectin" evidence="26">
    <location>
        <begin position="1"/>
        <end position="115"/>
    </location>
</feature>
<evidence type="ECO:0000256" key="21">
    <source>
        <dbReference type="PIRNR" id="PIRNR000641"/>
    </source>
</evidence>
<dbReference type="SUPFAM" id="SSF56112">
    <property type="entry name" value="Protein kinase-like (PK-like)"/>
    <property type="match status" value="1"/>
</dbReference>
<evidence type="ECO:0000256" key="23">
    <source>
        <dbReference type="SAM" id="MobiDB-lite"/>
    </source>
</evidence>
<dbReference type="CDD" id="cd14066">
    <property type="entry name" value="STKc_IRAK"/>
    <property type="match status" value="1"/>
</dbReference>
<evidence type="ECO:0000259" key="25">
    <source>
        <dbReference type="PROSITE" id="PS50011"/>
    </source>
</evidence>
<protein>
    <recommendedName>
        <fullName evidence="21">Receptor-like serine/threonine-protein kinase</fullName>
        <ecNumber evidence="21">2.7.11.1</ecNumber>
    </recommendedName>
</protein>
<comment type="subcellular location">
    <subcellularLocation>
        <location evidence="1">Membrane</location>
        <topology evidence="1">Single-pass membrane protein</topology>
    </subcellularLocation>
</comment>
<evidence type="ECO:0000256" key="1">
    <source>
        <dbReference type="ARBA" id="ARBA00004167"/>
    </source>
</evidence>
<keyword evidence="4" id="KW-0348">Hemagglutinin</keyword>
<dbReference type="PROSITE" id="PS00108">
    <property type="entry name" value="PROTEIN_KINASE_ST"/>
    <property type="match status" value="1"/>
</dbReference>
<dbReference type="PROSITE" id="PS50927">
    <property type="entry name" value="BULB_LECTIN"/>
    <property type="match status" value="1"/>
</dbReference>
<proteinExistence type="inferred from homology"/>
<evidence type="ECO:0000256" key="11">
    <source>
        <dbReference type="ARBA" id="ARBA00022777"/>
    </source>
</evidence>
<keyword evidence="10 21" id="KW-0547">Nucleotide-binding</keyword>
<evidence type="ECO:0000256" key="9">
    <source>
        <dbReference type="ARBA" id="ARBA00022737"/>
    </source>
</evidence>
<dbReference type="PROSITE" id="PS50011">
    <property type="entry name" value="PROTEIN_KINASE_DOM"/>
    <property type="match status" value="1"/>
</dbReference>
<dbReference type="Pfam" id="PF00069">
    <property type="entry name" value="Pkinase"/>
    <property type="match status" value="1"/>
</dbReference>
<evidence type="ECO:0000256" key="18">
    <source>
        <dbReference type="ARBA" id="ARBA00023180"/>
    </source>
</evidence>
<comment type="catalytic activity">
    <reaction evidence="20 21">
        <text>L-seryl-[protein] + ATP = O-phospho-L-seryl-[protein] + ADP + H(+)</text>
        <dbReference type="Rhea" id="RHEA:17989"/>
        <dbReference type="Rhea" id="RHEA-COMP:9863"/>
        <dbReference type="Rhea" id="RHEA-COMP:11604"/>
        <dbReference type="ChEBI" id="CHEBI:15378"/>
        <dbReference type="ChEBI" id="CHEBI:29999"/>
        <dbReference type="ChEBI" id="CHEBI:30616"/>
        <dbReference type="ChEBI" id="CHEBI:83421"/>
        <dbReference type="ChEBI" id="CHEBI:456216"/>
        <dbReference type="EC" id="2.7.11.1"/>
    </reaction>
</comment>
<dbReference type="PROSITE" id="PS00107">
    <property type="entry name" value="PROTEIN_KINASE_ATP"/>
    <property type="match status" value="1"/>
</dbReference>
<dbReference type="PROSITE" id="PS50948">
    <property type="entry name" value="PAN"/>
    <property type="match status" value="1"/>
</dbReference>
<dbReference type="GO" id="GO:0005537">
    <property type="term" value="F:D-mannose binding"/>
    <property type="evidence" value="ECO:0007669"/>
    <property type="project" value="UniProtKB-KW"/>
</dbReference>
<keyword evidence="17" id="KW-0675">Receptor</keyword>
<dbReference type="GO" id="GO:0016020">
    <property type="term" value="C:membrane"/>
    <property type="evidence" value="ECO:0007669"/>
    <property type="project" value="UniProtKB-SubCell"/>
</dbReference>
<feature type="transmembrane region" description="Helical" evidence="24">
    <location>
        <begin position="337"/>
        <end position="360"/>
    </location>
</feature>
<dbReference type="InterPro" id="IPR051343">
    <property type="entry name" value="G-type_lectin_kinases/EP1-like"/>
</dbReference>
<keyword evidence="18" id="KW-0325">Glycoprotein</keyword>
<keyword evidence="2 21" id="KW-0723">Serine/threonine-protein kinase</keyword>
<evidence type="ECO:0000256" key="10">
    <source>
        <dbReference type="ARBA" id="ARBA00022741"/>
    </source>
</evidence>
<sequence length="803" mass="86874">MHFIDTSGVFLQSPSNTFHAVIDSLGTQQPDDFYFSVVHVASATIVWSANRGAPVGNVAELVLSAEGLSLSISDGRPPVWSTPRLAGAVSAMRLADTGNLLLLGRGNTTLWESFNQPTDTCLPTRGPQERQRRRLPPGYERLRPLSPKRRRRGGVADESPLASLRIGKLDSDGRLRILSYTLANSSTPQNEFVAPADDCDLPVHCAALAVCTEEQSSCSCPQGFTNEEGGCVPSDGSRLSSPSSCGGTTPGYYGLPTGMDYFAKKFRTAAATGVNLPACQSLCSQNCSCVGFYHRNSTGSCFLLEAQLNDGDLGFVKVLPPASPLPASSRRRNLPTYILPILLPSISVFLLVVLVAIILVRMRLRRREARSRYPSKEIKLGRFKSWPPSAVDGGDDKDDGDDDISIPGLPTRFSYEELRAATDDFRTRIGSGGFGEVFKGVLSDSSAVAVKRIINAGAHGKRDFCTEIAVIGNIHHVNLVKLRGFCVQGSRRLLVYEYMSRSSLDRSLFAGRGSPVLEWRERVEIALGTARGLAYLHGGCDHKIIHCDVKPENILLSDQLQAKITDFGLSKLLSPEQSAFFTTMRGTRGYLAPEWLTNSSISDRTDVYSYGMVLLEIVRGRKNLRTRRAQRDSKVISAENSASGSSFSSSAAVSSGGAANVVYFPMHALEMHERGRYLELADPRLEGRVEAAEVEKVVRVALCCLHEDPALRPAMATVVGMLEGTMPVPTPLSAYLNFLRFYGRNFSANPGTPATPATPAQPPAVGHGGFYGRTDFTATVASTGTTNSTSKSYLSAQQLSGPR</sequence>
<keyword evidence="5 21" id="KW-0808">Transferase</keyword>
<evidence type="ECO:0000256" key="4">
    <source>
        <dbReference type="ARBA" id="ARBA00022546"/>
    </source>
</evidence>
<dbReference type="CDD" id="cd01098">
    <property type="entry name" value="PAN_AP_plant"/>
    <property type="match status" value="1"/>
</dbReference>
<dbReference type="InterPro" id="IPR024171">
    <property type="entry name" value="SRK-like_kinase"/>
</dbReference>
<dbReference type="InterPro" id="IPR000719">
    <property type="entry name" value="Prot_kinase_dom"/>
</dbReference>
<dbReference type="Pfam" id="PF01453">
    <property type="entry name" value="B_lectin"/>
    <property type="match status" value="1"/>
</dbReference>
<dbReference type="PANTHER" id="PTHR47976">
    <property type="entry name" value="G-TYPE LECTIN S-RECEPTOR-LIKE SERINE/THREONINE-PROTEIN KINASE SD2-5"/>
    <property type="match status" value="1"/>
</dbReference>
<accession>A0A7I8J4B6</accession>
<dbReference type="GO" id="GO:0051707">
    <property type="term" value="P:response to other organism"/>
    <property type="evidence" value="ECO:0007669"/>
    <property type="project" value="UniProtKB-ARBA"/>
</dbReference>
<dbReference type="EC" id="2.7.11.1" evidence="21"/>
<dbReference type="CDD" id="cd00028">
    <property type="entry name" value="B_lectin"/>
    <property type="match status" value="1"/>
</dbReference>
<keyword evidence="6 24" id="KW-0812">Transmembrane</keyword>
<dbReference type="InterPro" id="IPR001480">
    <property type="entry name" value="Bulb-type_lectin_dom"/>
</dbReference>
<dbReference type="EMBL" id="CACRZD030000009">
    <property type="protein sequence ID" value="CAA6664949.1"/>
    <property type="molecule type" value="Genomic_DNA"/>
</dbReference>
<dbReference type="Gene3D" id="1.10.510.10">
    <property type="entry name" value="Transferase(Phosphotransferase) domain 1"/>
    <property type="match status" value="1"/>
</dbReference>
<keyword evidence="29" id="KW-1185">Reference proteome</keyword>
<dbReference type="InterPro" id="IPR017441">
    <property type="entry name" value="Protein_kinase_ATP_BS"/>
</dbReference>
<evidence type="ECO:0000256" key="2">
    <source>
        <dbReference type="ARBA" id="ARBA00022527"/>
    </source>
</evidence>
<dbReference type="Gene3D" id="2.90.10.10">
    <property type="entry name" value="Bulb-type lectin domain"/>
    <property type="match status" value="1"/>
</dbReference>
<dbReference type="GO" id="GO:0004674">
    <property type="term" value="F:protein serine/threonine kinase activity"/>
    <property type="evidence" value="ECO:0007669"/>
    <property type="project" value="UniProtKB-KW"/>
</dbReference>
<keyword evidence="14" id="KW-0465">Mannose-binding</keyword>
<comment type="catalytic activity">
    <reaction evidence="19 21">
        <text>L-threonyl-[protein] + ATP = O-phospho-L-threonyl-[protein] + ADP + H(+)</text>
        <dbReference type="Rhea" id="RHEA:46608"/>
        <dbReference type="Rhea" id="RHEA-COMP:11060"/>
        <dbReference type="Rhea" id="RHEA-COMP:11605"/>
        <dbReference type="ChEBI" id="CHEBI:15378"/>
        <dbReference type="ChEBI" id="CHEBI:30013"/>
        <dbReference type="ChEBI" id="CHEBI:30616"/>
        <dbReference type="ChEBI" id="CHEBI:61977"/>
        <dbReference type="ChEBI" id="CHEBI:456216"/>
        <dbReference type="EC" id="2.7.11.1"/>
    </reaction>
</comment>
<organism evidence="28">
    <name type="scientific">Spirodela intermedia</name>
    <name type="common">Intermediate duckweed</name>
    <dbReference type="NCBI Taxonomy" id="51605"/>
    <lineage>
        <taxon>Eukaryota</taxon>
        <taxon>Viridiplantae</taxon>
        <taxon>Streptophyta</taxon>
        <taxon>Embryophyta</taxon>
        <taxon>Tracheophyta</taxon>
        <taxon>Spermatophyta</taxon>
        <taxon>Magnoliopsida</taxon>
        <taxon>Liliopsida</taxon>
        <taxon>Araceae</taxon>
        <taxon>Lemnoideae</taxon>
        <taxon>Spirodela</taxon>
    </lineage>
</organism>
<evidence type="ECO:0000256" key="8">
    <source>
        <dbReference type="ARBA" id="ARBA00022734"/>
    </source>
</evidence>
<evidence type="ECO:0000256" key="19">
    <source>
        <dbReference type="ARBA" id="ARBA00047899"/>
    </source>
</evidence>
<dbReference type="Pfam" id="PF08276">
    <property type="entry name" value="PAN_2"/>
    <property type="match status" value="1"/>
</dbReference>
<keyword evidence="15 24" id="KW-0472">Membrane</keyword>
<keyword evidence="9" id="KW-0677">Repeat</keyword>
<dbReference type="PIRSF" id="PIRSF000641">
    <property type="entry name" value="SRK"/>
    <property type="match status" value="1"/>
</dbReference>
<feature type="binding site" evidence="22">
    <location>
        <position position="451"/>
    </location>
    <ligand>
        <name>ATP</name>
        <dbReference type="ChEBI" id="CHEBI:30616"/>
    </ligand>
</feature>
<evidence type="ECO:0000256" key="16">
    <source>
        <dbReference type="ARBA" id="ARBA00023157"/>
    </source>
</evidence>
<reference evidence="28 29" key="1">
    <citation type="submission" date="2019-12" db="EMBL/GenBank/DDBJ databases">
        <authorList>
            <person name="Scholz U."/>
            <person name="Mascher M."/>
            <person name="Fiebig A."/>
        </authorList>
    </citation>
    <scope>NUCLEOTIDE SEQUENCE</scope>
</reference>
<evidence type="ECO:0000256" key="17">
    <source>
        <dbReference type="ARBA" id="ARBA00023170"/>
    </source>
</evidence>
<keyword evidence="13 24" id="KW-1133">Transmembrane helix</keyword>
<name>A0A7I8J4B6_SPIIN</name>
<dbReference type="AlphaFoldDB" id="A0A7I8J4B6"/>
<feature type="domain" description="Protein kinase" evidence="25">
    <location>
        <begin position="423"/>
        <end position="736"/>
    </location>
</feature>
<evidence type="ECO:0000256" key="12">
    <source>
        <dbReference type="ARBA" id="ARBA00022840"/>
    </source>
</evidence>
<dbReference type="SMART" id="SM00108">
    <property type="entry name" value="B_lectin"/>
    <property type="match status" value="1"/>
</dbReference>
<dbReference type="InterPro" id="IPR011009">
    <property type="entry name" value="Kinase-like_dom_sf"/>
</dbReference>
<evidence type="ECO:0000256" key="13">
    <source>
        <dbReference type="ARBA" id="ARBA00022989"/>
    </source>
</evidence>
<evidence type="ECO:0000256" key="7">
    <source>
        <dbReference type="ARBA" id="ARBA00022729"/>
    </source>
</evidence>
<keyword evidence="3" id="KW-0245">EGF-like domain</keyword>
<evidence type="ECO:0000259" key="27">
    <source>
        <dbReference type="PROSITE" id="PS50948"/>
    </source>
</evidence>
<dbReference type="GO" id="GO:0005524">
    <property type="term" value="F:ATP binding"/>
    <property type="evidence" value="ECO:0007669"/>
    <property type="project" value="UniProtKB-UniRule"/>
</dbReference>
<dbReference type="EMBL" id="LR743596">
    <property type="protein sequence ID" value="CAA2625597.1"/>
    <property type="molecule type" value="Genomic_DNA"/>
</dbReference>
<dbReference type="InterPro" id="IPR008271">
    <property type="entry name" value="Ser/Thr_kinase_AS"/>
</dbReference>
<feature type="region of interest" description="Disordered" evidence="23">
    <location>
        <begin position="123"/>
        <end position="157"/>
    </location>
</feature>
<dbReference type="SMART" id="SM00220">
    <property type="entry name" value="S_TKc"/>
    <property type="match status" value="1"/>
</dbReference>
<comment type="similarity">
    <text evidence="21">Belongs to the protein kinase superfamily. Ser/Thr protein kinase family.</text>
</comment>
<feature type="domain" description="Apple" evidence="27">
    <location>
        <begin position="245"/>
        <end position="319"/>
    </location>
</feature>
<feature type="region of interest" description="Disordered" evidence="23">
    <location>
        <begin position="782"/>
        <end position="803"/>
    </location>
</feature>
<dbReference type="Proteomes" id="UP001189122">
    <property type="component" value="Unassembled WGS sequence"/>
</dbReference>
<keyword evidence="8" id="KW-0430">Lectin</keyword>
<evidence type="ECO:0000313" key="29">
    <source>
        <dbReference type="Proteomes" id="UP001189122"/>
    </source>
</evidence>
<evidence type="ECO:0000256" key="20">
    <source>
        <dbReference type="ARBA" id="ARBA00048679"/>
    </source>
</evidence>
<evidence type="ECO:0000256" key="3">
    <source>
        <dbReference type="ARBA" id="ARBA00022536"/>
    </source>
</evidence>
<evidence type="ECO:0000256" key="15">
    <source>
        <dbReference type="ARBA" id="ARBA00023136"/>
    </source>
</evidence>
<dbReference type="FunFam" id="1.10.510.10:FF:000589">
    <property type="entry name" value="Serine/threonine-protein kinase"/>
    <property type="match status" value="1"/>
</dbReference>
<evidence type="ECO:0000259" key="26">
    <source>
        <dbReference type="PROSITE" id="PS50927"/>
    </source>
</evidence>